<evidence type="ECO:0000259" key="3">
    <source>
        <dbReference type="PROSITE" id="PS50158"/>
    </source>
</evidence>
<dbReference type="Gene3D" id="4.10.60.10">
    <property type="entry name" value="Zinc finger, CCHC-type"/>
    <property type="match status" value="1"/>
</dbReference>
<keyword evidence="2" id="KW-0732">Signal</keyword>
<evidence type="ECO:0000313" key="5">
    <source>
        <dbReference type="Proteomes" id="UP000225706"/>
    </source>
</evidence>
<reference evidence="5" key="1">
    <citation type="journal article" date="2017" name="bioRxiv">
        <title>Comparative analysis of the genomes of Stylophora pistillata and Acropora digitifera provides evidence for extensive differences between species of corals.</title>
        <authorList>
            <person name="Voolstra C.R."/>
            <person name="Li Y."/>
            <person name="Liew Y.J."/>
            <person name="Baumgarten S."/>
            <person name="Zoccola D."/>
            <person name="Flot J.-F."/>
            <person name="Tambutte S."/>
            <person name="Allemand D."/>
            <person name="Aranda M."/>
        </authorList>
    </citation>
    <scope>NUCLEOTIDE SEQUENCE [LARGE SCALE GENOMIC DNA]</scope>
</reference>
<accession>A0A2B4R4I8</accession>
<dbReference type="Pfam" id="PF14223">
    <property type="entry name" value="Retrotran_gag_2"/>
    <property type="match status" value="1"/>
</dbReference>
<protein>
    <submittedName>
        <fullName evidence="4">Retrovirus-related Pol polyprotein from transposon TNT 1-94</fullName>
    </submittedName>
</protein>
<name>A0A2B4R4I8_STYPI</name>
<dbReference type="Proteomes" id="UP000225706">
    <property type="component" value="Unassembled WGS sequence"/>
</dbReference>
<dbReference type="PANTHER" id="PTHR47481">
    <property type="match status" value="1"/>
</dbReference>
<dbReference type="PANTHER" id="PTHR47481:SF7">
    <property type="entry name" value="CCHC-TYPE DOMAIN-CONTAINING PROTEIN"/>
    <property type="match status" value="1"/>
</dbReference>
<dbReference type="GO" id="GO:0008270">
    <property type="term" value="F:zinc ion binding"/>
    <property type="evidence" value="ECO:0007669"/>
    <property type="project" value="UniProtKB-KW"/>
</dbReference>
<comment type="caution">
    <text evidence="4">The sequence shown here is derived from an EMBL/GenBank/DDBJ whole genome shotgun (WGS) entry which is preliminary data.</text>
</comment>
<feature type="chain" id="PRO_5012608951" evidence="2">
    <location>
        <begin position="17"/>
        <end position="340"/>
    </location>
</feature>
<dbReference type="SUPFAM" id="SSF57756">
    <property type="entry name" value="Retrovirus zinc finger-like domains"/>
    <property type="match status" value="1"/>
</dbReference>
<dbReference type="InterPro" id="IPR025724">
    <property type="entry name" value="GAG-pre-integrase_dom"/>
</dbReference>
<dbReference type="SMART" id="SM00343">
    <property type="entry name" value="ZnF_C2HC"/>
    <property type="match status" value="2"/>
</dbReference>
<evidence type="ECO:0000313" key="4">
    <source>
        <dbReference type="EMBL" id="PFX11410.1"/>
    </source>
</evidence>
<gene>
    <name evidence="4" type="ORF">AWC38_SpisGene24869</name>
</gene>
<evidence type="ECO:0000256" key="2">
    <source>
        <dbReference type="SAM" id="SignalP"/>
    </source>
</evidence>
<organism evidence="4 5">
    <name type="scientific">Stylophora pistillata</name>
    <name type="common">Smooth cauliflower coral</name>
    <dbReference type="NCBI Taxonomy" id="50429"/>
    <lineage>
        <taxon>Eukaryota</taxon>
        <taxon>Metazoa</taxon>
        <taxon>Cnidaria</taxon>
        <taxon>Anthozoa</taxon>
        <taxon>Hexacorallia</taxon>
        <taxon>Scleractinia</taxon>
        <taxon>Astrocoeniina</taxon>
        <taxon>Pocilloporidae</taxon>
        <taxon>Stylophora</taxon>
    </lineage>
</organism>
<feature type="signal peptide" evidence="2">
    <location>
        <begin position="1"/>
        <end position="16"/>
    </location>
</feature>
<keyword evidence="1" id="KW-0479">Metal-binding</keyword>
<dbReference type="AlphaFoldDB" id="A0A2B4R4I8"/>
<dbReference type="InterPro" id="IPR036875">
    <property type="entry name" value="Znf_CCHC_sf"/>
</dbReference>
<keyword evidence="1" id="KW-0862">Zinc</keyword>
<dbReference type="InterPro" id="IPR001878">
    <property type="entry name" value="Znf_CCHC"/>
</dbReference>
<keyword evidence="1" id="KW-0863">Zinc-finger</keyword>
<dbReference type="OrthoDB" id="97058at2759"/>
<dbReference type="GO" id="GO:0003676">
    <property type="term" value="F:nucleic acid binding"/>
    <property type="evidence" value="ECO:0007669"/>
    <property type="project" value="InterPro"/>
</dbReference>
<dbReference type="Pfam" id="PF13976">
    <property type="entry name" value="gag_pre-integrs"/>
    <property type="match status" value="1"/>
</dbReference>
<dbReference type="PROSITE" id="PS50158">
    <property type="entry name" value="ZF_CCHC"/>
    <property type="match status" value="2"/>
</dbReference>
<proteinExistence type="predicted"/>
<dbReference type="Pfam" id="PF00098">
    <property type="entry name" value="zf-CCHC"/>
    <property type="match status" value="2"/>
</dbReference>
<feature type="domain" description="CCHC-type" evidence="3">
    <location>
        <begin position="195"/>
        <end position="210"/>
    </location>
</feature>
<feature type="domain" description="CCHC-type" evidence="3">
    <location>
        <begin position="219"/>
        <end position="234"/>
    </location>
</feature>
<dbReference type="EMBL" id="LSMT01002577">
    <property type="protein sequence ID" value="PFX11410.1"/>
    <property type="molecule type" value="Genomic_DNA"/>
</dbReference>
<sequence length="340" mass="38050">MKHLLLAKGLWGLVEGSEVLAHDATPTAQTLYQSRLQKAFSTIVLAIDSAQLYLITSSEEPKQAWDALRKHFERETLANKLFLKKKYFRSEMKEGTPVEQHLKLMKDITDKLAAIGAPISEEDQVVTLLGSLPRSFATLVTAIEARVDGVSLDYVQQALIHEEMKQSELSGHLNEAESALTGAFRRDTPRDRPTCFGCGAAGHIRRNCPSDPPRKQLTCFECGDVGHIRRYCPKKFKWHKAKIVNSDERRPNNSDFEDGNGKLRGMGSLIDKLYQLDCQVAITTDTAYVSVESSQGSDLWHPRLGHVHELRLKKCVESESVQGINIKKITELSFCEGCLA</sequence>
<keyword evidence="5" id="KW-1185">Reference proteome</keyword>
<evidence type="ECO:0000256" key="1">
    <source>
        <dbReference type="PROSITE-ProRule" id="PRU00047"/>
    </source>
</evidence>
<dbReference type="STRING" id="50429.A0A2B4R4I8"/>